<dbReference type="EMBL" id="MU154704">
    <property type="protein sequence ID" value="KAF9488640.1"/>
    <property type="molecule type" value="Genomic_DNA"/>
</dbReference>
<organism evidence="1 2">
    <name type="scientific">Pleurotus eryngii</name>
    <name type="common">Boletus of the steppes</name>
    <dbReference type="NCBI Taxonomy" id="5323"/>
    <lineage>
        <taxon>Eukaryota</taxon>
        <taxon>Fungi</taxon>
        <taxon>Dikarya</taxon>
        <taxon>Basidiomycota</taxon>
        <taxon>Agaricomycotina</taxon>
        <taxon>Agaricomycetes</taxon>
        <taxon>Agaricomycetidae</taxon>
        <taxon>Agaricales</taxon>
        <taxon>Pleurotineae</taxon>
        <taxon>Pleurotaceae</taxon>
        <taxon>Pleurotus</taxon>
    </lineage>
</organism>
<evidence type="ECO:0000313" key="2">
    <source>
        <dbReference type="Proteomes" id="UP000807025"/>
    </source>
</evidence>
<dbReference type="OrthoDB" id="2654453at2759"/>
<reference evidence="1" key="1">
    <citation type="submission" date="2020-11" db="EMBL/GenBank/DDBJ databases">
        <authorList>
            <consortium name="DOE Joint Genome Institute"/>
            <person name="Ahrendt S."/>
            <person name="Riley R."/>
            <person name="Andreopoulos W."/>
            <person name="Labutti K."/>
            <person name="Pangilinan J."/>
            <person name="Ruiz-Duenas F.J."/>
            <person name="Barrasa J.M."/>
            <person name="Sanchez-Garcia M."/>
            <person name="Camarero S."/>
            <person name="Miyauchi S."/>
            <person name="Serrano A."/>
            <person name="Linde D."/>
            <person name="Babiker R."/>
            <person name="Drula E."/>
            <person name="Ayuso-Fernandez I."/>
            <person name="Pacheco R."/>
            <person name="Padilla G."/>
            <person name="Ferreira P."/>
            <person name="Barriuso J."/>
            <person name="Kellner H."/>
            <person name="Castanera R."/>
            <person name="Alfaro M."/>
            <person name="Ramirez L."/>
            <person name="Pisabarro A.G."/>
            <person name="Kuo A."/>
            <person name="Tritt A."/>
            <person name="Lipzen A."/>
            <person name="He G."/>
            <person name="Yan M."/>
            <person name="Ng V."/>
            <person name="Cullen D."/>
            <person name="Martin F."/>
            <person name="Rosso M.-N."/>
            <person name="Henrissat B."/>
            <person name="Hibbett D."/>
            <person name="Martinez A.T."/>
            <person name="Grigoriev I.V."/>
        </authorList>
    </citation>
    <scope>NUCLEOTIDE SEQUENCE</scope>
    <source>
        <strain evidence="1">ATCC 90797</strain>
    </source>
</reference>
<dbReference type="AlphaFoldDB" id="A0A9P5ZL68"/>
<dbReference type="Gene3D" id="2.130.10.10">
    <property type="entry name" value="YVTN repeat-like/Quinoprotein amine dehydrogenase"/>
    <property type="match status" value="1"/>
</dbReference>
<gene>
    <name evidence="1" type="ORF">BDN71DRAFT_1402980</name>
</gene>
<dbReference type="Proteomes" id="UP000807025">
    <property type="component" value="Unassembled WGS sequence"/>
</dbReference>
<protein>
    <submittedName>
        <fullName evidence="1">Uncharacterized protein</fullName>
    </submittedName>
</protein>
<evidence type="ECO:0000313" key="1">
    <source>
        <dbReference type="EMBL" id="KAF9488640.1"/>
    </source>
</evidence>
<keyword evidence="2" id="KW-1185">Reference proteome</keyword>
<accession>A0A9P5ZL68</accession>
<proteinExistence type="predicted"/>
<name>A0A9P5ZL68_PLEER</name>
<sequence length="207" mass="22727">QGSFDEILHKTIGNAREVTALACNERGNSDVRIAIGTIDNNIYAFTFDGSELHQIFSRHMDHTMPVALHVIDNPAQDVWVIGVYNGGPSLNTKKLQFMVACRGAAAFDTSRGLIAFDNSVEGYSLHALGNGRPVRQYPTGTPKWTFPCQVMFGENGRVLVGGSENGVVYVFDRRTGSPLDLLRHSRNRDGIALVGTVAVRALKIKYY</sequence>
<feature type="non-terminal residue" evidence="1">
    <location>
        <position position="1"/>
    </location>
</feature>
<comment type="caution">
    <text evidence="1">The sequence shown here is derived from an EMBL/GenBank/DDBJ whole genome shotgun (WGS) entry which is preliminary data.</text>
</comment>
<dbReference type="InterPro" id="IPR015943">
    <property type="entry name" value="WD40/YVTN_repeat-like_dom_sf"/>
</dbReference>
<dbReference type="InterPro" id="IPR011047">
    <property type="entry name" value="Quinoprotein_ADH-like_sf"/>
</dbReference>
<dbReference type="SUPFAM" id="SSF50998">
    <property type="entry name" value="Quinoprotein alcohol dehydrogenase-like"/>
    <property type="match status" value="1"/>
</dbReference>